<protein>
    <recommendedName>
        <fullName evidence="3">Response regulatory domain-containing protein</fullName>
    </recommendedName>
</protein>
<dbReference type="RefSeq" id="WP_108777987.1">
    <property type="nucleotide sequence ID" value="NZ_CP029186.1"/>
</dbReference>
<proteinExistence type="predicted"/>
<dbReference type="AlphaFoldDB" id="A0A2S1QY07"/>
<dbReference type="Proteomes" id="UP000244929">
    <property type="component" value="Chromosome"/>
</dbReference>
<organism evidence="1 2">
    <name type="scientific">Flavobacterium album</name>
    <dbReference type="NCBI Taxonomy" id="2175091"/>
    <lineage>
        <taxon>Bacteria</taxon>
        <taxon>Pseudomonadati</taxon>
        <taxon>Bacteroidota</taxon>
        <taxon>Flavobacteriia</taxon>
        <taxon>Flavobacteriales</taxon>
        <taxon>Flavobacteriaceae</taxon>
        <taxon>Flavobacterium</taxon>
    </lineage>
</organism>
<evidence type="ECO:0000313" key="2">
    <source>
        <dbReference type="Proteomes" id="UP000244929"/>
    </source>
</evidence>
<keyword evidence="2" id="KW-1185">Reference proteome</keyword>
<dbReference type="KEGG" id="falb:HYN59_09205"/>
<evidence type="ECO:0008006" key="3">
    <source>
        <dbReference type="Google" id="ProtNLM"/>
    </source>
</evidence>
<evidence type="ECO:0000313" key="1">
    <source>
        <dbReference type="EMBL" id="AWH85283.1"/>
    </source>
</evidence>
<accession>A0A2S1QY07</accession>
<sequence length="109" mass="12168">MKLFIIDWSREATTPLLDYCKSTPHTIAGHELVDGAEAYRKTALCKPDAIIVNYATKPSHGRLTAGHIFKRKITSGIPIYFIGGAEDDNEKVEHMGICLSEEELHELLD</sequence>
<dbReference type="EMBL" id="CP029186">
    <property type="protein sequence ID" value="AWH85283.1"/>
    <property type="molecule type" value="Genomic_DNA"/>
</dbReference>
<dbReference type="OrthoDB" id="1362908at2"/>
<name>A0A2S1QY07_9FLAO</name>
<reference evidence="1 2" key="1">
    <citation type="submission" date="2018-04" db="EMBL/GenBank/DDBJ databases">
        <title>Genome sequencing of Flavobacterium sp. HYN0059.</title>
        <authorList>
            <person name="Yi H."/>
            <person name="Baek C."/>
        </authorList>
    </citation>
    <scope>NUCLEOTIDE SEQUENCE [LARGE SCALE GENOMIC DNA]</scope>
    <source>
        <strain evidence="1 2">HYN0059</strain>
    </source>
</reference>
<gene>
    <name evidence="1" type="ORF">HYN59_09205</name>
</gene>